<name>A0A1C4X4P2_9ACTN</name>
<feature type="chain" id="PRO_5008707666" description="Lipoprotein" evidence="2">
    <location>
        <begin position="22"/>
        <end position="177"/>
    </location>
</feature>
<feature type="signal peptide" evidence="2">
    <location>
        <begin position="1"/>
        <end position="21"/>
    </location>
</feature>
<protein>
    <recommendedName>
        <fullName evidence="5">Lipoprotein</fullName>
    </recommendedName>
</protein>
<sequence>MSRPAVTALRAAALVAVLAFGAGCQSDDTADDPAAAPATAAPTASTAPTDSVEPFAATSTPSASTPAVTAANTAEVCGEVDRLILAGSKKLAADSAAITRDKETTPDELNDRLKRTIAGLAGDVRRQAARAEDPEIEKLITDVAKQLDGGAKAASPAKWLGETFVDIPPKLARDCHA</sequence>
<accession>A0A1C4X4P2</accession>
<evidence type="ECO:0000313" key="3">
    <source>
        <dbReference type="EMBL" id="SCF03425.1"/>
    </source>
</evidence>
<dbReference type="EMBL" id="FMCW01000021">
    <property type="protein sequence ID" value="SCF03425.1"/>
    <property type="molecule type" value="Genomic_DNA"/>
</dbReference>
<evidence type="ECO:0000256" key="1">
    <source>
        <dbReference type="SAM" id="MobiDB-lite"/>
    </source>
</evidence>
<dbReference type="PROSITE" id="PS51257">
    <property type="entry name" value="PROKAR_LIPOPROTEIN"/>
    <property type="match status" value="1"/>
</dbReference>
<evidence type="ECO:0008006" key="5">
    <source>
        <dbReference type="Google" id="ProtNLM"/>
    </source>
</evidence>
<feature type="region of interest" description="Disordered" evidence="1">
    <location>
        <begin position="27"/>
        <end position="66"/>
    </location>
</feature>
<dbReference type="Proteomes" id="UP000199375">
    <property type="component" value="Unassembled WGS sequence"/>
</dbReference>
<organism evidence="3 4">
    <name type="scientific">Micromonospora haikouensis</name>
    <dbReference type="NCBI Taxonomy" id="686309"/>
    <lineage>
        <taxon>Bacteria</taxon>
        <taxon>Bacillati</taxon>
        <taxon>Actinomycetota</taxon>
        <taxon>Actinomycetes</taxon>
        <taxon>Micromonosporales</taxon>
        <taxon>Micromonosporaceae</taxon>
        <taxon>Micromonospora</taxon>
    </lineage>
</organism>
<reference evidence="3 4" key="1">
    <citation type="submission" date="2016-06" db="EMBL/GenBank/DDBJ databases">
        <authorList>
            <person name="Kjaerup R.B."/>
            <person name="Dalgaard T.S."/>
            <person name="Juul-Madsen H.R."/>
        </authorList>
    </citation>
    <scope>NUCLEOTIDE SEQUENCE [LARGE SCALE GENOMIC DNA]</scope>
    <source>
        <strain evidence="3 4">DSM 45626</strain>
    </source>
</reference>
<gene>
    <name evidence="3" type="ORF">GA0070558_121149</name>
</gene>
<evidence type="ECO:0000313" key="4">
    <source>
        <dbReference type="Proteomes" id="UP000199375"/>
    </source>
</evidence>
<evidence type="ECO:0000256" key="2">
    <source>
        <dbReference type="SAM" id="SignalP"/>
    </source>
</evidence>
<keyword evidence="2" id="KW-0732">Signal</keyword>
<dbReference type="AlphaFoldDB" id="A0A1C4X4P2"/>
<proteinExistence type="predicted"/>
<feature type="compositionally biased region" description="Low complexity" evidence="1">
    <location>
        <begin position="32"/>
        <end position="66"/>
    </location>
</feature>